<sequence length="252" mass="29330">MEEKGCMTLEQFITKIEGFEALPSSRKIDFFVYYLTVEKNEAGIKSKDVDACFDELKINRYSNTAQFLRDNSKKVKGRKQRFILHHGLYHLERSNKTDIDVIVNAPRVIVATDNFFPLEIFHGTRGYLKTVSEQAAACYDQGLYDACSVMTRKLLEILIIEAFERKGIDDKIKNPAGNFFYLSDLIDLFKNEATWNIGRNTKECLPRLKKIGDMSAHNRRYIAKKADLDKIKDDLRIVFDELIHLIDYPNWR</sequence>
<organism evidence="1 2">
    <name type="scientific">Rurimicrobium arvi</name>
    <dbReference type="NCBI Taxonomy" id="2049916"/>
    <lineage>
        <taxon>Bacteria</taxon>
        <taxon>Pseudomonadati</taxon>
        <taxon>Bacteroidota</taxon>
        <taxon>Chitinophagia</taxon>
        <taxon>Chitinophagales</taxon>
        <taxon>Chitinophagaceae</taxon>
        <taxon>Rurimicrobium</taxon>
    </lineage>
</organism>
<evidence type="ECO:0000313" key="1">
    <source>
        <dbReference type="EMBL" id="GAA4457877.1"/>
    </source>
</evidence>
<dbReference type="Proteomes" id="UP001501410">
    <property type="component" value="Unassembled WGS sequence"/>
</dbReference>
<keyword evidence="2" id="KW-1185">Reference proteome</keyword>
<reference evidence="2" key="1">
    <citation type="journal article" date="2019" name="Int. J. Syst. Evol. Microbiol.">
        <title>The Global Catalogue of Microorganisms (GCM) 10K type strain sequencing project: providing services to taxonomists for standard genome sequencing and annotation.</title>
        <authorList>
            <consortium name="The Broad Institute Genomics Platform"/>
            <consortium name="The Broad Institute Genome Sequencing Center for Infectious Disease"/>
            <person name="Wu L."/>
            <person name="Ma J."/>
        </authorList>
    </citation>
    <scope>NUCLEOTIDE SEQUENCE [LARGE SCALE GENOMIC DNA]</scope>
    <source>
        <strain evidence="2">JCM 31921</strain>
    </source>
</reference>
<comment type="caution">
    <text evidence="1">The sequence shown here is derived from an EMBL/GenBank/DDBJ whole genome shotgun (WGS) entry which is preliminary data.</text>
</comment>
<accession>A0ABP8MXW1</accession>
<name>A0ABP8MXW1_9BACT</name>
<proteinExistence type="predicted"/>
<evidence type="ECO:0008006" key="3">
    <source>
        <dbReference type="Google" id="ProtNLM"/>
    </source>
</evidence>
<gene>
    <name evidence="1" type="ORF">GCM10023092_25280</name>
</gene>
<dbReference type="EMBL" id="BAABEZ010000024">
    <property type="protein sequence ID" value="GAA4457877.1"/>
    <property type="molecule type" value="Genomic_DNA"/>
</dbReference>
<evidence type="ECO:0000313" key="2">
    <source>
        <dbReference type="Proteomes" id="UP001501410"/>
    </source>
</evidence>
<dbReference type="RefSeq" id="WP_344827786.1">
    <property type="nucleotide sequence ID" value="NZ_BAABEZ010000024.1"/>
</dbReference>
<protein>
    <recommendedName>
        <fullName evidence="3">DUF4145 domain-containing protein</fullName>
    </recommendedName>
</protein>